<dbReference type="InterPro" id="IPR003675">
    <property type="entry name" value="Rce1/LyrA-like_dom"/>
</dbReference>
<dbReference type="RefSeq" id="WP_224142283.1">
    <property type="nucleotide sequence ID" value="NZ_JAIQUM010000186.1"/>
</dbReference>
<evidence type="ECO:0000313" key="4">
    <source>
        <dbReference type="Proteomes" id="UP001165287"/>
    </source>
</evidence>
<evidence type="ECO:0000259" key="2">
    <source>
        <dbReference type="Pfam" id="PF02517"/>
    </source>
</evidence>
<feature type="transmembrane region" description="Helical" evidence="1">
    <location>
        <begin position="31"/>
        <end position="51"/>
    </location>
</feature>
<accession>A0ABS7UZY2</accession>
<feature type="transmembrane region" description="Helical" evidence="1">
    <location>
        <begin position="57"/>
        <end position="73"/>
    </location>
</feature>
<feature type="transmembrane region" description="Helical" evidence="1">
    <location>
        <begin position="6"/>
        <end position="24"/>
    </location>
</feature>
<keyword evidence="3" id="KW-0645">Protease</keyword>
<protein>
    <submittedName>
        <fullName evidence="3">CPBP family intramembrane metalloprotease</fullName>
        <ecNumber evidence="3">3.4.24.-</ecNumber>
    </submittedName>
</protein>
<sequence>MAFWKANIVTAFLFLVIDYPIWTYNAEFFEFFIAGSHIYVFVIGLLFGFAYKKTGSLWLVVLLHAFHNFFVTII</sequence>
<keyword evidence="1" id="KW-0812">Transmembrane</keyword>
<comment type="caution">
    <text evidence="3">The sequence shown here is derived from an EMBL/GenBank/DDBJ whole genome shotgun (WGS) entry which is preliminary data.</text>
</comment>
<keyword evidence="3" id="KW-0482">Metalloprotease</keyword>
<keyword evidence="3" id="KW-0378">Hydrolase</keyword>
<dbReference type="GO" id="GO:0008237">
    <property type="term" value="F:metallopeptidase activity"/>
    <property type="evidence" value="ECO:0007669"/>
    <property type="project" value="UniProtKB-KW"/>
</dbReference>
<evidence type="ECO:0000256" key="1">
    <source>
        <dbReference type="SAM" id="Phobius"/>
    </source>
</evidence>
<keyword evidence="1" id="KW-1133">Transmembrane helix</keyword>
<keyword evidence="1" id="KW-0472">Membrane</keyword>
<evidence type="ECO:0000313" key="3">
    <source>
        <dbReference type="EMBL" id="MBZ5753891.1"/>
    </source>
</evidence>
<name>A0ABS7UZY2_9BACI</name>
<proteinExistence type="predicted"/>
<feature type="domain" description="CAAX prenyl protease 2/Lysostaphin resistance protein A-like" evidence="2">
    <location>
        <begin position="3"/>
        <end position="70"/>
    </location>
</feature>
<dbReference type="Proteomes" id="UP001165287">
    <property type="component" value="Unassembled WGS sequence"/>
</dbReference>
<dbReference type="Pfam" id="PF02517">
    <property type="entry name" value="Rce1-like"/>
    <property type="match status" value="1"/>
</dbReference>
<gene>
    <name evidence="3" type="ORF">K9V48_27785</name>
</gene>
<reference evidence="3" key="1">
    <citation type="submission" date="2024-05" db="EMBL/GenBank/DDBJ databases">
        <title>Metabacillus sp. nov., isolated from the rhizosphere soil of tomato plants.</title>
        <authorList>
            <person name="Ma R."/>
        </authorList>
    </citation>
    <scope>NUCLEOTIDE SEQUENCE</scope>
    <source>
        <strain evidence="3">DBTR6</strain>
    </source>
</reference>
<organism evidence="3 4">
    <name type="scientific">Metabacillus rhizolycopersici</name>
    <dbReference type="NCBI Taxonomy" id="2875709"/>
    <lineage>
        <taxon>Bacteria</taxon>
        <taxon>Bacillati</taxon>
        <taxon>Bacillota</taxon>
        <taxon>Bacilli</taxon>
        <taxon>Bacillales</taxon>
        <taxon>Bacillaceae</taxon>
        <taxon>Metabacillus</taxon>
    </lineage>
</organism>
<keyword evidence="4" id="KW-1185">Reference proteome</keyword>
<dbReference type="EC" id="3.4.24.-" evidence="3"/>
<dbReference type="EMBL" id="JAIQUM010000186">
    <property type="protein sequence ID" value="MBZ5753891.1"/>
    <property type="molecule type" value="Genomic_DNA"/>
</dbReference>